<protein>
    <recommendedName>
        <fullName evidence="2">DUF488 domain-containing protein</fullName>
    </recommendedName>
</protein>
<sequence length="145" mass="16071">MRLYTIGFTQKPAERFFGLLAEAGVGRLVDTRLRPGGQLAGFANGRDLPWLLDRLVGCGYVHLPILAPTAEILDGYRADGHWARYVERFEALLDERGIPDALDQAAFAATANCLLCSEATPERCHRRLVAERLAREWGVAVVHLV</sequence>
<dbReference type="PANTHER" id="PTHR39337">
    <property type="entry name" value="BLR5642 PROTEIN"/>
    <property type="match status" value="1"/>
</dbReference>
<name>A0A6J4V8W2_9BACT</name>
<accession>A0A6J4V8W2</accession>
<gene>
    <name evidence="1" type="ORF">AVDCRST_MAG59-3180</name>
</gene>
<dbReference type="PANTHER" id="PTHR39337:SF1">
    <property type="entry name" value="BLR5642 PROTEIN"/>
    <property type="match status" value="1"/>
</dbReference>
<evidence type="ECO:0008006" key="2">
    <source>
        <dbReference type="Google" id="ProtNLM"/>
    </source>
</evidence>
<dbReference type="AlphaFoldDB" id="A0A6J4V8W2"/>
<reference evidence="1" key="1">
    <citation type="submission" date="2020-02" db="EMBL/GenBank/DDBJ databases">
        <authorList>
            <person name="Meier V. D."/>
        </authorList>
    </citation>
    <scope>NUCLEOTIDE SEQUENCE</scope>
    <source>
        <strain evidence="1">AVDCRST_MAG59</strain>
    </source>
</reference>
<proteinExistence type="predicted"/>
<evidence type="ECO:0000313" key="1">
    <source>
        <dbReference type="EMBL" id="CAA9567553.1"/>
    </source>
</evidence>
<dbReference type="InterPro" id="IPR007438">
    <property type="entry name" value="DUF488"/>
</dbReference>
<dbReference type="EMBL" id="CADCWF010000218">
    <property type="protein sequence ID" value="CAA9567553.1"/>
    <property type="molecule type" value="Genomic_DNA"/>
</dbReference>
<dbReference type="Pfam" id="PF04343">
    <property type="entry name" value="DUF488"/>
    <property type="match status" value="1"/>
</dbReference>
<organism evidence="1">
    <name type="scientific">uncultured Thermomicrobiales bacterium</name>
    <dbReference type="NCBI Taxonomy" id="1645740"/>
    <lineage>
        <taxon>Bacteria</taxon>
        <taxon>Pseudomonadati</taxon>
        <taxon>Thermomicrobiota</taxon>
        <taxon>Thermomicrobia</taxon>
        <taxon>Thermomicrobiales</taxon>
        <taxon>environmental samples</taxon>
    </lineage>
</organism>